<dbReference type="CDD" id="cd06171">
    <property type="entry name" value="Sigma70_r4"/>
    <property type="match status" value="1"/>
</dbReference>
<dbReference type="SUPFAM" id="SSF88659">
    <property type="entry name" value="Sigma3 and sigma4 domains of RNA polymerase sigma factors"/>
    <property type="match status" value="1"/>
</dbReference>
<dbReference type="NCBIfam" id="TIGR02937">
    <property type="entry name" value="sigma70-ECF"/>
    <property type="match status" value="1"/>
</dbReference>
<dbReference type="InterPro" id="IPR014284">
    <property type="entry name" value="RNA_pol_sigma-70_dom"/>
</dbReference>
<feature type="region of interest" description="Disordered" evidence="5">
    <location>
        <begin position="114"/>
        <end position="151"/>
    </location>
</feature>
<evidence type="ECO:0000259" key="6">
    <source>
        <dbReference type="Pfam" id="PF04542"/>
    </source>
</evidence>
<organism evidence="8 9">
    <name type="scientific">Humisphaera borealis</name>
    <dbReference type="NCBI Taxonomy" id="2807512"/>
    <lineage>
        <taxon>Bacteria</taxon>
        <taxon>Pseudomonadati</taxon>
        <taxon>Planctomycetota</taxon>
        <taxon>Phycisphaerae</taxon>
        <taxon>Tepidisphaerales</taxon>
        <taxon>Tepidisphaeraceae</taxon>
        <taxon>Humisphaera</taxon>
    </lineage>
</organism>
<dbReference type="SUPFAM" id="SSF88946">
    <property type="entry name" value="Sigma2 domain of RNA polymerase sigma factors"/>
    <property type="match status" value="1"/>
</dbReference>
<dbReference type="GO" id="GO:0016987">
    <property type="term" value="F:sigma factor activity"/>
    <property type="evidence" value="ECO:0007669"/>
    <property type="project" value="UniProtKB-KW"/>
</dbReference>
<dbReference type="RefSeq" id="WP_206291450.1">
    <property type="nucleotide sequence ID" value="NZ_CP063458.1"/>
</dbReference>
<accession>A0A7M2WSM6</accession>
<evidence type="ECO:0000256" key="2">
    <source>
        <dbReference type="ARBA" id="ARBA00023015"/>
    </source>
</evidence>
<dbReference type="GO" id="GO:0006352">
    <property type="term" value="P:DNA-templated transcription initiation"/>
    <property type="evidence" value="ECO:0007669"/>
    <property type="project" value="InterPro"/>
</dbReference>
<evidence type="ECO:0000256" key="3">
    <source>
        <dbReference type="ARBA" id="ARBA00023082"/>
    </source>
</evidence>
<dbReference type="Pfam" id="PF04542">
    <property type="entry name" value="Sigma70_r2"/>
    <property type="match status" value="1"/>
</dbReference>
<reference evidence="8 9" key="1">
    <citation type="submission" date="2020-10" db="EMBL/GenBank/DDBJ databases">
        <title>Wide distribution of Phycisphaera-like planctomycetes from WD2101 soil group in peatlands and genome analysis of the first cultivated representative.</title>
        <authorList>
            <person name="Dedysh S.N."/>
            <person name="Beletsky A.V."/>
            <person name="Ivanova A."/>
            <person name="Kulichevskaya I.S."/>
            <person name="Suzina N.E."/>
            <person name="Philippov D.A."/>
            <person name="Rakitin A.L."/>
            <person name="Mardanov A.V."/>
            <person name="Ravin N.V."/>
        </authorList>
    </citation>
    <scope>NUCLEOTIDE SEQUENCE [LARGE SCALE GENOMIC DNA]</scope>
    <source>
        <strain evidence="8 9">M1803</strain>
    </source>
</reference>
<name>A0A7M2WSM6_9BACT</name>
<evidence type="ECO:0000256" key="1">
    <source>
        <dbReference type="ARBA" id="ARBA00010641"/>
    </source>
</evidence>
<feature type="compositionally biased region" description="Basic and acidic residues" evidence="5">
    <location>
        <begin position="121"/>
        <end position="134"/>
    </location>
</feature>
<dbReference type="PANTHER" id="PTHR43133">
    <property type="entry name" value="RNA POLYMERASE ECF-TYPE SIGMA FACTO"/>
    <property type="match status" value="1"/>
</dbReference>
<dbReference type="GO" id="GO:0003677">
    <property type="term" value="F:DNA binding"/>
    <property type="evidence" value="ECO:0007669"/>
    <property type="project" value="InterPro"/>
</dbReference>
<dbReference type="EMBL" id="CP063458">
    <property type="protein sequence ID" value="QOV88466.1"/>
    <property type="molecule type" value="Genomic_DNA"/>
</dbReference>
<comment type="similarity">
    <text evidence="1">Belongs to the sigma-70 factor family. ECF subfamily.</text>
</comment>
<evidence type="ECO:0000256" key="5">
    <source>
        <dbReference type="SAM" id="MobiDB-lite"/>
    </source>
</evidence>
<dbReference type="InterPro" id="IPR013324">
    <property type="entry name" value="RNA_pol_sigma_r3/r4-like"/>
</dbReference>
<evidence type="ECO:0000256" key="4">
    <source>
        <dbReference type="ARBA" id="ARBA00023163"/>
    </source>
</evidence>
<dbReference type="InterPro" id="IPR013249">
    <property type="entry name" value="RNA_pol_sigma70_r4_t2"/>
</dbReference>
<dbReference type="Gene3D" id="1.10.10.10">
    <property type="entry name" value="Winged helix-like DNA-binding domain superfamily/Winged helix DNA-binding domain"/>
    <property type="match status" value="1"/>
</dbReference>
<dbReference type="Gene3D" id="1.10.1740.10">
    <property type="match status" value="1"/>
</dbReference>
<dbReference type="InterPro" id="IPR007627">
    <property type="entry name" value="RNA_pol_sigma70_r2"/>
</dbReference>
<dbReference type="PANTHER" id="PTHR43133:SF62">
    <property type="entry name" value="RNA POLYMERASE SIGMA FACTOR SIGZ"/>
    <property type="match status" value="1"/>
</dbReference>
<keyword evidence="2" id="KW-0805">Transcription regulation</keyword>
<keyword evidence="9" id="KW-1185">Reference proteome</keyword>
<dbReference type="InterPro" id="IPR039425">
    <property type="entry name" value="RNA_pol_sigma-70-like"/>
</dbReference>
<protein>
    <submittedName>
        <fullName evidence="8">Sigma-70 family RNA polymerase sigma factor</fullName>
    </submittedName>
</protein>
<gene>
    <name evidence="8" type="ORF">IPV69_19775</name>
</gene>
<evidence type="ECO:0000259" key="7">
    <source>
        <dbReference type="Pfam" id="PF08281"/>
    </source>
</evidence>
<evidence type="ECO:0000313" key="8">
    <source>
        <dbReference type="EMBL" id="QOV88466.1"/>
    </source>
</evidence>
<feature type="domain" description="RNA polymerase sigma-70 region 2" evidence="6">
    <location>
        <begin position="53"/>
        <end position="120"/>
    </location>
</feature>
<keyword evidence="3" id="KW-0731">Sigma factor</keyword>
<dbReference type="AlphaFoldDB" id="A0A7M2WSM6"/>
<dbReference type="Pfam" id="PF08281">
    <property type="entry name" value="Sigma70_r4_2"/>
    <property type="match status" value="1"/>
</dbReference>
<evidence type="ECO:0000313" key="9">
    <source>
        <dbReference type="Proteomes" id="UP000593765"/>
    </source>
</evidence>
<dbReference type="KEGG" id="hbs:IPV69_19775"/>
<dbReference type="InterPro" id="IPR036388">
    <property type="entry name" value="WH-like_DNA-bd_sf"/>
</dbReference>
<feature type="domain" description="RNA polymerase sigma factor 70 region 4 type 2" evidence="7">
    <location>
        <begin position="160"/>
        <end position="211"/>
    </location>
</feature>
<keyword evidence="4" id="KW-0804">Transcription</keyword>
<sequence>MPVVATAIRRYDAARVGEHTSTSPPESAAVDPLIDARLMRAVSAGDRDAMGALYDRYAPRLFGLLLRMLGNRAEAEETLADLFFEVWDRADRYDPDRGCVATYLTTLTRSRAIDRRRRRTARPDTDPARSRPVDASDADTPSGASPSPLSGVLFEEQAAAVRRAMNRLDSAQRTAIELSFFDGLSHSEIADQLNRPLGTVKTWIRQGLGRLRDGLQSYSDPQETGQRP</sequence>
<dbReference type="InterPro" id="IPR013325">
    <property type="entry name" value="RNA_pol_sigma_r2"/>
</dbReference>
<proteinExistence type="inferred from homology"/>
<dbReference type="Proteomes" id="UP000593765">
    <property type="component" value="Chromosome"/>
</dbReference>